<name>A0A804MDZ0_MAIZE</name>
<evidence type="ECO:0000313" key="2">
    <source>
        <dbReference type="EnsemblPlants" id="Zm00001eb078240_P001"/>
    </source>
</evidence>
<protein>
    <submittedName>
        <fullName evidence="2">Uncharacterized protein</fullName>
    </submittedName>
</protein>
<reference evidence="3" key="1">
    <citation type="submission" date="2015-12" db="EMBL/GenBank/DDBJ databases">
        <title>Update maize B73 reference genome by single molecule sequencing technologies.</title>
        <authorList>
            <consortium name="Maize Genome Sequencing Project"/>
            <person name="Ware D."/>
        </authorList>
    </citation>
    <scope>NUCLEOTIDE SEQUENCE [LARGE SCALE GENOMIC DNA]</scope>
    <source>
        <strain evidence="3">cv. B73</strain>
    </source>
</reference>
<evidence type="ECO:0000313" key="3">
    <source>
        <dbReference type="Proteomes" id="UP000007305"/>
    </source>
</evidence>
<reference evidence="2" key="3">
    <citation type="submission" date="2021-05" db="UniProtKB">
        <authorList>
            <consortium name="EnsemblPlants"/>
        </authorList>
    </citation>
    <scope>IDENTIFICATION</scope>
    <source>
        <strain evidence="2">cv. B73</strain>
    </source>
</reference>
<keyword evidence="1" id="KW-1133">Transmembrane helix</keyword>
<dbReference type="Proteomes" id="UP000007305">
    <property type="component" value="Chromosome 2"/>
</dbReference>
<accession>A0A804MDZ0</accession>
<keyword evidence="3" id="KW-1185">Reference proteome</keyword>
<keyword evidence="1" id="KW-0812">Transmembrane</keyword>
<proteinExistence type="predicted"/>
<evidence type="ECO:0000256" key="1">
    <source>
        <dbReference type="SAM" id="Phobius"/>
    </source>
</evidence>
<dbReference type="Gramene" id="Zm00001eb078240_T001">
    <property type="protein sequence ID" value="Zm00001eb078240_P001"/>
    <property type="gene ID" value="Zm00001eb078240"/>
</dbReference>
<dbReference type="EnsemblPlants" id="Zm00001eb078240_T001">
    <property type="protein sequence ID" value="Zm00001eb078240_P001"/>
    <property type="gene ID" value="Zm00001eb078240"/>
</dbReference>
<keyword evidence="1" id="KW-0472">Membrane</keyword>
<reference evidence="2" key="2">
    <citation type="submission" date="2019-07" db="EMBL/GenBank/DDBJ databases">
        <authorList>
            <person name="Seetharam A."/>
            <person name="Woodhouse M."/>
            <person name="Cannon E."/>
        </authorList>
    </citation>
    <scope>NUCLEOTIDE SEQUENCE [LARGE SCALE GENOMIC DNA]</scope>
    <source>
        <strain evidence="2">cv. B73</strain>
    </source>
</reference>
<dbReference type="InParanoid" id="A0A804MDZ0"/>
<organism evidence="2 3">
    <name type="scientific">Zea mays</name>
    <name type="common">Maize</name>
    <dbReference type="NCBI Taxonomy" id="4577"/>
    <lineage>
        <taxon>Eukaryota</taxon>
        <taxon>Viridiplantae</taxon>
        <taxon>Streptophyta</taxon>
        <taxon>Embryophyta</taxon>
        <taxon>Tracheophyta</taxon>
        <taxon>Spermatophyta</taxon>
        <taxon>Magnoliopsida</taxon>
        <taxon>Liliopsida</taxon>
        <taxon>Poales</taxon>
        <taxon>Poaceae</taxon>
        <taxon>PACMAD clade</taxon>
        <taxon>Panicoideae</taxon>
        <taxon>Andropogonodae</taxon>
        <taxon>Andropogoneae</taxon>
        <taxon>Tripsacinae</taxon>
        <taxon>Zea</taxon>
    </lineage>
</organism>
<feature type="transmembrane region" description="Helical" evidence="1">
    <location>
        <begin position="12"/>
        <end position="34"/>
    </location>
</feature>
<dbReference type="AlphaFoldDB" id="A0A804MDZ0"/>
<sequence>MTMETTYLWGSFTRVFFVLCHTTYLEFVAFHFIAFSPPRRVAGLVPASGDNLREKKGARSGKLGHEELAASIKQQMRCNLHESLGYYLRMTSILSIQV</sequence>